<gene>
    <name evidence="8" type="ORF">SDC9_189563</name>
</gene>
<dbReference type="Gene3D" id="1.10.3720.10">
    <property type="entry name" value="MetI-like"/>
    <property type="match status" value="1"/>
</dbReference>
<evidence type="ECO:0000256" key="5">
    <source>
        <dbReference type="ARBA" id="ARBA00022989"/>
    </source>
</evidence>
<dbReference type="InterPro" id="IPR035906">
    <property type="entry name" value="MetI-like_sf"/>
</dbReference>
<evidence type="ECO:0000256" key="3">
    <source>
        <dbReference type="ARBA" id="ARBA00022475"/>
    </source>
</evidence>
<evidence type="ECO:0008006" key="9">
    <source>
        <dbReference type="Google" id="ProtNLM"/>
    </source>
</evidence>
<dbReference type="PANTHER" id="PTHR30193">
    <property type="entry name" value="ABC TRANSPORTER PERMEASE PROTEIN"/>
    <property type="match status" value="1"/>
</dbReference>
<sequence length="80" mass="9260">MIGGLQMFDIPHLLNEGNPNKTTNTVARFIYQQAFTGSRNFNQASAASVILFVFIVLASLMLFWLMRDRDHSRDLRRKTR</sequence>
<dbReference type="EMBL" id="VSSQ01099424">
    <property type="protein sequence ID" value="MPN42007.1"/>
    <property type="molecule type" value="Genomic_DNA"/>
</dbReference>
<evidence type="ECO:0000256" key="2">
    <source>
        <dbReference type="ARBA" id="ARBA00022448"/>
    </source>
</evidence>
<evidence type="ECO:0000256" key="6">
    <source>
        <dbReference type="ARBA" id="ARBA00023136"/>
    </source>
</evidence>
<dbReference type="GO" id="GO:0005886">
    <property type="term" value="C:plasma membrane"/>
    <property type="evidence" value="ECO:0007669"/>
    <property type="project" value="UniProtKB-SubCell"/>
</dbReference>
<comment type="caution">
    <text evidence="8">The sequence shown here is derived from an EMBL/GenBank/DDBJ whole genome shotgun (WGS) entry which is preliminary data.</text>
</comment>
<keyword evidence="3" id="KW-1003">Cell membrane</keyword>
<dbReference type="InterPro" id="IPR051393">
    <property type="entry name" value="ABC_transporter_permease"/>
</dbReference>
<organism evidence="8">
    <name type="scientific">bioreactor metagenome</name>
    <dbReference type="NCBI Taxonomy" id="1076179"/>
    <lineage>
        <taxon>unclassified sequences</taxon>
        <taxon>metagenomes</taxon>
        <taxon>ecological metagenomes</taxon>
    </lineage>
</organism>
<keyword evidence="5 7" id="KW-1133">Transmembrane helix</keyword>
<accession>A0A645HST5</accession>
<dbReference type="AlphaFoldDB" id="A0A645HST5"/>
<keyword evidence="2" id="KW-0813">Transport</keyword>
<evidence type="ECO:0000256" key="7">
    <source>
        <dbReference type="SAM" id="Phobius"/>
    </source>
</evidence>
<comment type="subcellular location">
    <subcellularLocation>
        <location evidence="1">Cell membrane</location>
        <topology evidence="1">Multi-pass membrane protein</topology>
    </subcellularLocation>
</comment>
<keyword evidence="4 7" id="KW-0812">Transmembrane</keyword>
<dbReference type="SUPFAM" id="SSF161098">
    <property type="entry name" value="MetI-like"/>
    <property type="match status" value="1"/>
</dbReference>
<evidence type="ECO:0000313" key="8">
    <source>
        <dbReference type="EMBL" id="MPN42007.1"/>
    </source>
</evidence>
<proteinExistence type="predicted"/>
<protein>
    <recommendedName>
        <fullName evidence="9">Lactose transport system permease protein LacF</fullName>
    </recommendedName>
</protein>
<keyword evidence="6 7" id="KW-0472">Membrane</keyword>
<name>A0A645HST5_9ZZZZ</name>
<evidence type="ECO:0000256" key="4">
    <source>
        <dbReference type="ARBA" id="ARBA00022692"/>
    </source>
</evidence>
<dbReference type="PANTHER" id="PTHR30193:SF37">
    <property type="entry name" value="INNER MEMBRANE ABC TRANSPORTER PERMEASE PROTEIN YCJO"/>
    <property type="match status" value="1"/>
</dbReference>
<reference evidence="8" key="1">
    <citation type="submission" date="2019-08" db="EMBL/GenBank/DDBJ databases">
        <authorList>
            <person name="Kucharzyk K."/>
            <person name="Murdoch R.W."/>
            <person name="Higgins S."/>
            <person name="Loffler F."/>
        </authorList>
    </citation>
    <scope>NUCLEOTIDE SEQUENCE</scope>
</reference>
<feature type="transmembrane region" description="Helical" evidence="7">
    <location>
        <begin position="46"/>
        <end position="66"/>
    </location>
</feature>
<evidence type="ECO:0000256" key="1">
    <source>
        <dbReference type="ARBA" id="ARBA00004651"/>
    </source>
</evidence>